<dbReference type="Pfam" id="PF01522">
    <property type="entry name" value="Polysacc_deac_1"/>
    <property type="match status" value="1"/>
</dbReference>
<dbReference type="STRING" id="1838280.A6M21_02650"/>
<dbReference type="GO" id="GO:0005576">
    <property type="term" value="C:extracellular region"/>
    <property type="evidence" value="ECO:0007669"/>
    <property type="project" value="UniProtKB-SubCell"/>
</dbReference>
<accession>A0A1B7LJJ6</accession>
<evidence type="ECO:0000256" key="1">
    <source>
        <dbReference type="ARBA" id="ARBA00004613"/>
    </source>
</evidence>
<dbReference type="RefSeq" id="WP_066666050.1">
    <property type="nucleotide sequence ID" value="NZ_LYVF01000009.1"/>
</dbReference>
<dbReference type="CDD" id="cd10918">
    <property type="entry name" value="CE4_NodB_like_5s_6s"/>
    <property type="match status" value="1"/>
</dbReference>
<dbReference type="SUPFAM" id="SSF88713">
    <property type="entry name" value="Glycoside hydrolase/deacetylase"/>
    <property type="match status" value="1"/>
</dbReference>
<organism evidence="5 6">
    <name type="scientific">Desulfotomaculum copahuensis</name>
    <dbReference type="NCBI Taxonomy" id="1838280"/>
    <lineage>
        <taxon>Bacteria</taxon>
        <taxon>Bacillati</taxon>
        <taxon>Bacillota</taxon>
        <taxon>Clostridia</taxon>
        <taxon>Eubacteriales</taxon>
        <taxon>Desulfotomaculaceae</taxon>
        <taxon>Desulfotomaculum</taxon>
    </lineage>
</organism>
<proteinExistence type="predicted"/>
<gene>
    <name evidence="5" type="ORF">A6M21_02650</name>
</gene>
<dbReference type="AlphaFoldDB" id="A0A1B7LJJ6"/>
<sequence length="331" mass="37435">MNLSLFAKTLLVLTLPWLLPFNIHAHAAVPAAYQSNTYENRVAVLMYHHISNTARSTSTITTRLFAAHLDALQQNGYHVISSPQLAAFLSGRAAVPPRAVVITFDDGYESFYKYAYPALRERHMPGTCFIIVSAVGAGADTHTRMNWKQVPKLTWAQMREMQEHDMSFYPHSYDNHYLAQTSPGPAGRNLRPALAGPIWLAKLHRRETQAEYERRVHSDLFKAKEIMEKELGRPVDQFSWPYGAASPAAMRIGESLGYKYFYFIDKGLDDQFTGPVHIRRINAGSPGITPDILLKNLNKYALLPPPHQWQETLYLFHPALTGQTILLTDTI</sequence>
<dbReference type="GO" id="GO:0005975">
    <property type="term" value="P:carbohydrate metabolic process"/>
    <property type="evidence" value="ECO:0007669"/>
    <property type="project" value="InterPro"/>
</dbReference>
<dbReference type="InterPro" id="IPR051398">
    <property type="entry name" value="Polysacch_Deacetylase"/>
</dbReference>
<feature type="domain" description="NodB homology" evidence="4">
    <location>
        <begin position="98"/>
        <end position="331"/>
    </location>
</feature>
<name>A0A1B7LJJ6_9FIRM</name>
<dbReference type="PANTHER" id="PTHR34216">
    <property type="match status" value="1"/>
</dbReference>
<keyword evidence="6" id="KW-1185">Reference proteome</keyword>
<dbReference type="GO" id="GO:0016810">
    <property type="term" value="F:hydrolase activity, acting on carbon-nitrogen (but not peptide) bonds"/>
    <property type="evidence" value="ECO:0007669"/>
    <property type="project" value="InterPro"/>
</dbReference>
<dbReference type="InterPro" id="IPR011330">
    <property type="entry name" value="Glyco_hydro/deAcase_b/a-brl"/>
</dbReference>
<keyword evidence="2 3" id="KW-0732">Signal</keyword>
<evidence type="ECO:0000259" key="4">
    <source>
        <dbReference type="PROSITE" id="PS51677"/>
    </source>
</evidence>
<feature type="signal peptide" evidence="3">
    <location>
        <begin position="1"/>
        <end position="27"/>
    </location>
</feature>
<dbReference type="InterPro" id="IPR002509">
    <property type="entry name" value="NODB_dom"/>
</dbReference>
<feature type="chain" id="PRO_5008596966" description="NodB homology domain-containing protein" evidence="3">
    <location>
        <begin position="28"/>
        <end position="331"/>
    </location>
</feature>
<dbReference type="PANTHER" id="PTHR34216:SF3">
    <property type="entry name" value="POLY-BETA-1,6-N-ACETYL-D-GLUCOSAMINE N-DEACETYLASE"/>
    <property type="match status" value="1"/>
</dbReference>
<dbReference type="EMBL" id="LYVF01000009">
    <property type="protein sequence ID" value="OAT86734.1"/>
    <property type="molecule type" value="Genomic_DNA"/>
</dbReference>
<evidence type="ECO:0000256" key="2">
    <source>
        <dbReference type="ARBA" id="ARBA00022729"/>
    </source>
</evidence>
<reference evidence="5 6" key="1">
    <citation type="submission" date="2016-04" db="EMBL/GenBank/DDBJ databases">
        <authorList>
            <person name="Evans L.H."/>
            <person name="Alamgir A."/>
            <person name="Owens N."/>
            <person name="Weber N.D."/>
            <person name="Virtaneva K."/>
            <person name="Barbian K."/>
            <person name="Babar A."/>
            <person name="Rosenke K."/>
        </authorList>
    </citation>
    <scope>NUCLEOTIDE SEQUENCE [LARGE SCALE GENOMIC DNA]</scope>
    <source>
        <strain evidence="5 6">LMa1</strain>
    </source>
</reference>
<dbReference type="Gene3D" id="3.20.20.370">
    <property type="entry name" value="Glycoside hydrolase/deacetylase"/>
    <property type="match status" value="1"/>
</dbReference>
<evidence type="ECO:0000313" key="6">
    <source>
        <dbReference type="Proteomes" id="UP000078532"/>
    </source>
</evidence>
<comment type="caution">
    <text evidence="5">The sequence shown here is derived from an EMBL/GenBank/DDBJ whole genome shotgun (WGS) entry which is preliminary data.</text>
</comment>
<protein>
    <recommendedName>
        <fullName evidence="4">NodB homology domain-containing protein</fullName>
    </recommendedName>
</protein>
<comment type="subcellular location">
    <subcellularLocation>
        <location evidence="1">Secreted</location>
    </subcellularLocation>
</comment>
<evidence type="ECO:0000313" key="5">
    <source>
        <dbReference type="EMBL" id="OAT86734.1"/>
    </source>
</evidence>
<evidence type="ECO:0000256" key="3">
    <source>
        <dbReference type="SAM" id="SignalP"/>
    </source>
</evidence>
<dbReference type="PROSITE" id="PS51677">
    <property type="entry name" value="NODB"/>
    <property type="match status" value="1"/>
</dbReference>
<dbReference type="Proteomes" id="UP000078532">
    <property type="component" value="Unassembled WGS sequence"/>
</dbReference>
<dbReference type="OrthoDB" id="9778320at2"/>